<protein>
    <recommendedName>
        <fullName evidence="7">Metalloendopeptidase</fullName>
        <ecNumber evidence="7">3.4.24.-</ecNumber>
    </recommendedName>
</protein>
<feature type="active site" evidence="6">
    <location>
        <position position="5"/>
    </location>
</feature>
<name>A0A0K0DHB3_ANGCA</name>
<dbReference type="GO" id="GO:0004222">
    <property type="term" value="F:metalloendopeptidase activity"/>
    <property type="evidence" value="ECO:0007669"/>
    <property type="project" value="UniProtKB-UniRule"/>
</dbReference>
<dbReference type="Proteomes" id="UP000035642">
    <property type="component" value="Unassembled WGS sequence"/>
</dbReference>
<dbReference type="PRINTS" id="PR00480">
    <property type="entry name" value="ASTACIN"/>
</dbReference>
<dbReference type="GO" id="GO:0008270">
    <property type="term" value="F:zinc ion binding"/>
    <property type="evidence" value="ECO:0007669"/>
    <property type="project" value="UniProtKB-UniRule"/>
</dbReference>
<dbReference type="GO" id="GO:0006508">
    <property type="term" value="P:proteolysis"/>
    <property type="evidence" value="ECO:0007669"/>
    <property type="project" value="UniProtKB-KW"/>
</dbReference>
<dbReference type="STRING" id="6313.A0A0K0DHB3"/>
<keyword evidence="9" id="KW-1185">Reference proteome</keyword>
<evidence type="ECO:0000256" key="3">
    <source>
        <dbReference type="ARBA" id="ARBA00022801"/>
    </source>
</evidence>
<organism evidence="9 10">
    <name type="scientific">Angiostrongylus cantonensis</name>
    <name type="common">Rat lungworm</name>
    <dbReference type="NCBI Taxonomy" id="6313"/>
    <lineage>
        <taxon>Eukaryota</taxon>
        <taxon>Metazoa</taxon>
        <taxon>Ecdysozoa</taxon>
        <taxon>Nematoda</taxon>
        <taxon>Chromadorea</taxon>
        <taxon>Rhabditida</taxon>
        <taxon>Rhabditina</taxon>
        <taxon>Rhabditomorpha</taxon>
        <taxon>Strongyloidea</taxon>
        <taxon>Metastrongylidae</taxon>
        <taxon>Angiostrongylus</taxon>
    </lineage>
</organism>
<evidence type="ECO:0000256" key="1">
    <source>
        <dbReference type="ARBA" id="ARBA00022670"/>
    </source>
</evidence>
<dbReference type="Gene3D" id="3.40.390.10">
    <property type="entry name" value="Collagenase (Catalytic Domain)"/>
    <property type="match status" value="1"/>
</dbReference>
<keyword evidence="3 6" id="KW-0378">Hydrolase</keyword>
<keyword evidence="5 6" id="KW-0482">Metalloprotease</keyword>
<comment type="caution">
    <text evidence="6">Lacks conserved residue(s) required for the propagation of feature annotation.</text>
</comment>
<evidence type="ECO:0000313" key="10">
    <source>
        <dbReference type="WBParaSite" id="ACAC_0001056001-mRNA-1"/>
    </source>
</evidence>
<dbReference type="WBParaSite" id="ACAC_0001056001-mRNA-1">
    <property type="protein sequence ID" value="ACAC_0001056001-mRNA-1"/>
    <property type="gene ID" value="ACAC_0001056001"/>
</dbReference>
<dbReference type="InterPro" id="IPR001506">
    <property type="entry name" value="Peptidase_M12A"/>
</dbReference>
<comment type="cofactor">
    <cofactor evidence="6 7">
        <name>Zn(2+)</name>
        <dbReference type="ChEBI" id="CHEBI:29105"/>
    </cofactor>
    <text evidence="6 7">Binds 1 zinc ion per subunit.</text>
</comment>
<evidence type="ECO:0000256" key="6">
    <source>
        <dbReference type="PROSITE-ProRule" id="PRU01211"/>
    </source>
</evidence>
<accession>A0A0K0DHB3</accession>
<proteinExistence type="predicted"/>
<dbReference type="PANTHER" id="PTHR10127:SF780">
    <property type="entry name" value="METALLOENDOPEPTIDASE"/>
    <property type="match status" value="1"/>
</dbReference>
<dbReference type="AlphaFoldDB" id="A0A0K0DHB3"/>
<dbReference type="PANTHER" id="PTHR10127">
    <property type="entry name" value="DISCOIDIN, CUB, EGF, LAMININ , AND ZINC METALLOPROTEASE DOMAIN CONTAINING"/>
    <property type="match status" value="1"/>
</dbReference>
<evidence type="ECO:0000256" key="2">
    <source>
        <dbReference type="ARBA" id="ARBA00022723"/>
    </source>
</evidence>
<dbReference type="PROSITE" id="PS51864">
    <property type="entry name" value="ASTACIN"/>
    <property type="match status" value="1"/>
</dbReference>
<dbReference type="Pfam" id="PF01400">
    <property type="entry name" value="Astacin"/>
    <property type="match status" value="1"/>
</dbReference>
<evidence type="ECO:0000259" key="8">
    <source>
        <dbReference type="PROSITE" id="PS51864"/>
    </source>
</evidence>
<keyword evidence="1 6" id="KW-0645">Protease</keyword>
<dbReference type="EC" id="3.4.24.-" evidence="7"/>
<reference evidence="9" key="1">
    <citation type="submission" date="2012-09" db="EMBL/GenBank/DDBJ databases">
        <authorList>
            <person name="Martin A.A."/>
        </authorList>
    </citation>
    <scope>NUCLEOTIDE SEQUENCE</scope>
</reference>
<keyword evidence="4 6" id="KW-0862">Zinc</keyword>
<evidence type="ECO:0000313" key="9">
    <source>
        <dbReference type="Proteomes" id="UP000035642"/>
    </source>
</evidence>
<dbReference type="InterPro" id="IPR024079">
    <property type="entry name" value="MetalloPept_cat_dom_sf"/>
</dbReference>
<feature type="binding site" evidence="6">
    <location>
        <position position="4"/>
    </location>
    <ligand>
        <name>Zn(2+)</name>
        <dbReference type="ChEBI" id="CHEBI:29105"/>
        <note>catalytic</note>
    </ligand>
</feature>
<evidence type="ECO:0000256" key="4">
    <source>
        <dbReference type="ARBA" id="ARBA00022833"/>
    </source>
</evidence>
<evidence type="ECO:0000256" key="7">
    <source>
        <dbReference type="RuleBase" id="RU361183"/>
    </source>
</evidence>
<sequence>LVAHELGHSLGFFHTQSRHDRDSYITVDFNNIRYGWRSQFVWQSEEIDCNYNITYDCGTVMHYGATEFVKLQIFQYNVTNIFQFSFQFSI</sequence>
<feature type="domain" description="Peptidase M12A" evidence="8">
    <location>
        <begin position="1"/>
        <end position="90"/>
    </location>
</feature>
<feature type="binding site" evidence="6">
    <location>
        <position position="8"/>
    </location>
    <ligand>
        <name>Zn(2+)</name>
        <dbReference type="ChEBI" id="CHEBI:29105"/>
        <note>catalytic</note>
    </ligand>
</feature>
<evidence type="ECO:0000256" key="5">
    <source>
        <dbReference type="ARBA" id="ARBA00023049"/>
    </source>
</evidence>
<feature type="binding site" evidence="6">
    <location>
        <position position="14"/>
    </location>
    <ligand>
        <name>Zn(2+)</name>
        <dbReference type="ChEBI" id="CHEBI:29105"/>
        <note>catalytic</note>
    </ligand>
</feature>
<reference evidence="10" key="2">
    <citation type="submission" date="2016-04" db="UniProtKB">
        <authorList>
            <consortium name="WormBaseParasite"/>
        </authorList>
    </citation>
    <scope>IDENTIFICATION</scope>
</reference>
<dbReference type="SUPFAM" id="SSF55486">
    <property type="entry name" value="Metalloproteases ('zincins'), catalytic domain"/>
    <property type="match status" value="1"/>
</dbReference>
<keyword evidence="2 6" id="KW-0479">Metal-binding</keyword>